<dbReference type="InterPro" id="IPR050330">
    <property type="entry name" value="Bact_OuterMem_StrucFunc"/>
</dbReference>
<dbReference type="Gene3D" id="3.30.1330.60">
    <property type="entry name" value="OmpA-like domain"/>
    <property type="match status" value="1"/>
</dbReference>
<dbReference type="InterPro" id="IPR006665">
    <property type="entry name" value="OmpA-like"/>
</dbReference>
<evidence type="ECO:0000313" key="11">
    <source>
        <dbReference type="Proteomes" id="UP000010729"/>
    </source>
</evidence>
<evidence type="ECO:0000256" key="7">
    <source>
        <dbReference type="PROSITE-ProRule" id="PRU00473"/>
    </source>
</evidence>
<keyword evidence="3" id="KW-1003">Cell membrane</keyword>
<comment type="caution">
    <text evidence="10">The sequence shown here is derived from an EMBL/GenBank/DDBJ whole genome shotgun (WGS) entry which is preliminary data.</text>
</comment>
<feature type="domain" description="OmpA-like" evidence="9">
    <location>
        <begin position="128"/>
        <end position="247"/>
    </location>
</feature>
<evidence type="ECO:0000256" key="4">
    <source>
        <dbReference type="ARBA" id="ARBA00022692"/>
    </source>
</evidence>
<dbReference type="Pfam" id="PF00691">
    <property type="entry name" value="OmpA"/>
    <property type="match status" value="1"/>
</dbReference>
<dbReference type="GO" id="GO:0005886">
    <property type="term" value="C:plasma membrane"/>
    <property type="evidence" value="ECO:0007669"/>
    <property type="project" value="UniProtKB-SubCell"/>
</dbReference>
<dbReference type="PANTHER" id="PTHR30329">
    <property type="entry name" value="STATOR ELEMENT OF FLAGELLAR MOTOR COMPLEX"/>
    <property type="match status" value="1"/>
</dbReference>
<dbReference type="Proteomes" id="UP000010729">
    <property type="component" value="Unassembled WGS sequence"/>
</dbReference>
<evidence type="ECO:0000313" key="10">
    <source>
        <dbReference type="EMBL" id="EMY34108.1"/>
    </source>
</evidence>
<dbReference type="InterPro" id="IPR025713">
    <property type="entry name" value="MotB-like_N_dom"/>
</dbReference>
<keyword evidence="11" id="KW-1185">Reference proteome</keyword>
<evidence type="ECO:0000256" key="6">
    <source>
        <dbReference type="ARBA" id="ARBA00023136"/>
    </source>
</evidence>
<feature type="transmembrane region" description="Helical" evidence="8">
    <location>
        <begin position="21"/>
        <end position="42"/>
    </location>
</feature>
<dbReference type="OrthoDB" id="9815217at2"/>
<evidence type="ECO:0000256" key="2">
    <source>
        <dbReference type="ARBA" id="ARBA00008914"/>
    </source>
</evidence>
<gene>
    <name evidence="10" type="ORF">D477_011466</name>
</gene>
<dbReference type="PROSITE" id="PS51123">
    <property type="entry name" value="OMPA_2"/>
    <property type="match status" value="1"/>
</dbReference>
<evidence type="ECO:0000256" key="3">
    <source>
        <dbReference type="ARBA" id="ARBA00022475"/>
    </source>
</evidence>
<dbReference type="AlphaFoldDB" id="N1V781"/>
<reference evidence="10 11" key="1">
    <citation type="journal article" date="2013" name="Genome Announc.">
        <title>Draft Genome Sequence of Arthrobacter crystallopoietes Strain BAB-32, Revealing Genes for Bioremediation.</title>
        <authorList>
            <person name="Joshi M.N."/>
            <person name="Pandit A.S."/>
            <person name="Sharma A."/>
            <person name="Pandya R.V."/>
            <person name="Desai S.M."/>
            <person name="Saxena A.K."/>
            <person name="Bagatharia S.B."/>
        </authorList>
    </citation>
    <scope>NUCLEOTIDE SEQUENCE [LARGE SCALE GENOMIC DNA]</scope>
    <source>
        <strain evidence="10 11">BAB-32</strain>
    </source>
</reference>
<dbReference type="RefSeq" id="WP_005269126.1">
    <property type="nucleotide sequence ID" value="NZ_ANPE02000133.1"/>
</dbReference>
<keyword evidence="4 8" id="KW-0812">Transmembrane</keyword>
<name>N1V781_9MICC</name>
<dbReference type="Pfam" id="PF13677">
    <property type="entry name" value="MotB_plug"/>
    <property type="match status" value="1"/>
</dbReference>
<dbReference type="EMBL" id="ANPE02000133">
    <property type="protein sequence ID" value="EMY34108.1"/>
    <property type="molecule type" value="Genomic_DNA"/>
</dbReference>
<keyword evidence="5 8" id="KW-1133">Transmembrane helix</keyword>
<dbReference type="InterPro" id="IPR036737">
    <property type="entry name" value="OmpA-like_sf"/>
</dbReference>
<evidence type="ECO:0000256" key="1">
    <source>
        <dbReference type="ARBA" id="ARBA00004162"/>
    </source>
</evidence>
<comment type="similarity">
    <text evidence="2">Belongs to the MotB family.</text>
</comment>
<sequence>MSRSRRRKQPELEDFHPDERWAVSYLDMVTVLMCLFIVLFSMSSVDQQKFVQLKNSLATGFGVEEAGKVDTAEGVVVPAEMVDQKGEPTDLELALAEVDELEDLQKRITAALEEEGLAKTVRFGLDKQGLTMRMVSSETFFQPDKARLTPTATKVLKIAATELNVTDRFVTVEGHTARLPDDRYVLDWELSTERAVNVVRYMIEKGGVDSTRLKASGYGESRPLNKGRTEAELKLNRRVDIVVQSDESEAVRNLIPKVVEERSGH</sequence>
<evidence type="ECO:0000256" key="8">
    <source>
        <dbReference type="SAM" id="Phobius"/>
    </source>
</evidence>
<protein>
    <submittedName>
        <fullName evidence="10">OmpA/MotB domain-containing protein</fullName>
    </submittedName>
</protein>
<evidence type="ECO:0000259" key="9">
    <source>
        <dbReference type="PROSITE" id="PS51123"/>
    </source>
</evidence>
<dbReference type="SUPFAM" id="SSF103088">
    <property type="entry name" value="OmpA-like"/>
    <property type="match status" value="1"/>
</dbReference>
<comment type="subcellular location">
    <subcellularLocation>
        <location evidence="1">Cell membrane</location>
        <topology evidence="1">Single-pass membrane protein</topology>
    </subcellularLocation>
</comment>
<dbReference type="PANTHER" id="PTHR30329:SF21">
    <property type="entry name" value="LIPOPROTEIN YIAD-RELATED"/>
    <property type="match status" value="1"/>
</dbReference>
<proteinExistence type="inferred from homology"/>
<accession>N1V781</accession>
<dbReference type="CDD" id="cd07185">
    <property type="entry name" value="OmpA_C-like"/>
    <property type="match status" value="1"/>
</dbReference>
<keyword evidence="6 7" id="KW-0472">Membrane</keyword>
<organism evidence="10 11">
    <name type="scientific">Arthrobacter crystallopoietes BAB-32</name>
    <dbReference type="NCBI Taxonomy" id="1246476"/>
    <lineage>
        <taxon>Bacteria</taxon>
        <taxon>Bacillati</taxon>
        <taxon>Actinomycetota</taxon>
        <taxon>Actinomycetes</taxon>
        <taxon>Micrococcales</taxon>
        <taxon>Micrococcaceae</taxon>
        <taxon>Crystallibacter</taxon>
    </lineage>
</organism>
<evidence type="ECO:0000256" key="5">
    <source>
        <dbReference type="ARBA" id="ARBA00022989"/>
    </source>
</evidence>